<dbReference type="Proteomes" id="UP001151752">
    <property type="component" value="Chromosome 4"/>
</dbReference>
<organism evidence="1 2">
    <name type="scientific">Salix koriyanagi</name>
    <dbReference type="NCBI Taxonomy" id="2511006"/>
    <lineage>
        <taxon>Eukaryota</taxon>
        <taxon>Viridiplantae</taxon>
        <taxon>Streptophyta</taxon>
        <taxon>Embryophyta</taxon>
        <taxon>Tracheophyta</taxon>
        <taxon>Spermatophyta</taxon>
        <taxon>Magnoliopsida</taxon>
        <taxon>eudicotyledons</taxon>
        <taxon>Gunneridae</taxon>
        <taxon>Pentapetalae</taxon>
        <taxon>rosids</taxon>
        <taxon>fabids</taxon>
        <taxon>Malpighiales</taxon>
        <taxon>Salicaceae</taxon>
        <taxon>Saliceae</taxon>
        <taxon>Salix</taxon>
    </lineage>
</organism>
<evidence type="ECO:0000313" key="2">
    <source>
        <dbReference type="Proteomes" id="UP001151752"/>
    </source>
</evidence>
<feature type="non-terminal residue" evidence="1">
    <location>
        <position position="23"/>
    </location>
</feature>
<reference evidence="1" key="1">
    <citation type="submission" date="2022-11" db="EMBL/GenBank/DDBJ databases">
        <authorList>
            <person name="Hyden B.L."/>
            <person name="Feng K."/>
            <person name="Yates T."/>
            <person name="Jawdy S."/>
            <person name="Smart L.B."/>
            <person name="Muchero W."/>
        </authorList>
    </citation>
    <scope>NUCLEOTIDE SEQUENCE</scope>
    <source>
        <tissue evidence="1">Shoot tip</tissue>
    </source>
</reference>
<dbReference type="EMBL" id="JAPFFM010000010">
    <property type="protein sequence ID" value="KAJ6738957.1"/>
    <property type="molecule type" value="Genomic_DNA"/>
</dbReference>
<gene>
    <name evidence="1" type="ORF">OIU74_003843</name>
</gene>
<name>A0A9Q0ZLR4_9ROSI</name>
<dbReference type="AlphaFoldDB" id="A0A9Q0ZLR4"/>
<keyword evidence="2" id="KW-1185">Reference proteome</keyword>
<comment type="caution">
    <text evidence="1">The sequence shown here is derived from an EMBL/GenBank/DDBJ whole genome shotgun (WGS) entry which is preliminary data.</text>
</comment>
<protein>
    <submittedName>
        <fullName evidence="1">Uncharacterized protein</fullName>
    </submittedName>
</protein>
<accession>A0A9Q0ZLR4</accession>
<proteinExistence type="predicted"/>
<reference evidence="1" key="2">
    <citation type="journal article" date="2023" name="Int. J. Mol. Sci.">
        <title>De Novo Assembly and Annotation of 11 Diverse Shrub Willow (Salix) Genomes Reveals Novel Gene Organization in Sex-Linked Regions.</title>
        <authorList>
            <person name="Hyden B."/>
            <person name="Feng K."/>
            <person name="Yates T.B."/>
            <person name="Jawdy S."/>
            <person name="Cereghino C."/>
            <person name="Smart L.B."/>
            <person name="Muchero W."/>
        </authorList>
    </citation>
    <scope>NUCLEOTIDE SEQUENCE</scope>
    <source>
        <tissue evidence="1">Shoot tip</tissue>
    </source>
</reference>
<evidence type="ECO:0000313" key="1">
    <source>
        <dbReference type="EMBL" id="KAJ6738957.1"/>
    </source>
</evidence>
<sequence>MRAFDINGSDTLSLSLFTDVTNS</sequence>